<dbReference type="EMBL" id="CP011035">
    <property type="protein sequence ID" value="ALS34874.1"/>
    <property type="molecule type" value="Genomic_DNA"/>
</dbReference>
<sequence>MLASILALSLVASATFDSEQTIEQQTAFFKSQANGQYARVKALKSSAKNALEQACRNALTLPQRSIIKSTLANKLNITLPESVSFIEAEVTGYKQEKQQEWLTCTGIVTPAAADINEAGLAIRAAWQVGKQQDKNNLRALLKIAMAHPSTISDAVALVADQSPQSERLAYLDKYLVADELKLDDAKESVAQAWFKDMRYQQVISLMQQCESVDCKRLGLAAEAEYEQQSADDLSSYF</sequence>
<dbReference type="OrthoDB" id="6309384at2"/>
<name>A0A0U2WND9_9GAMM</name>
<proteinExistence type="predicted"/>
<dbReference type="PATRIC" id="fig|1315283.4.peg.3463"/>
<protein>
    <submittedName>
        <fullName evidence="1">Uncharacterized protein</fullName>
    </submittedName>
</protein>
<accession>A0A0U2WND9</accession>
<organism evidence="1">
    <name type="scientific">Pseudoalteromonas translucida KMM 520</name>
    <dbReference type="NCBI Taxonomy" id="1315283"/>
    <lineage>
        <taxon>Bacteria</taxon>
        <taxon>Pseudomonadati</taxon>
        <taxon>Pseudomonadota</taxon>
        <taxon>Gammaproteobacteria</taxon>
        <taxon>Alteromonadales</taxon>
        <taxon>Pseudoalteromonadaceae</taxon>
        <taxon>Pseudoalteromonas</taxon>
    </lineage>
</organism>
<evidence type="ECO:0000313" key="2">
    <source>
        <dbReference type="Proteomes" id="UP000065261"/>
    </source>
</evidence>
<dbReference type="RefSeq" id="WP_058374880.1">
    <property type="nucleotide sequence ID" value="NZ_CP011035.1"/>
</dbReference>
<evidence type="ECO:0000313" key="1">
    <source>
        <dbReference type="EMBL" id="ALS34874.1"/>
    </source>
</evidence>
<dbReference type="Proteomes" id="UP000065261">
    <property type="component" value="Chromosome II"/>
</dbReference>
<dbReference type="KEGG" id="ptn:PTRA_b0387"/>
<dbReference type="AlphaFoldDB" id="A0A0U2WND9"/>
<gene>
    <name evidence="1" type="ORF">PTRA_b0387</name>
</gene>
<reference evidence="1 2" key="1">
    <citation type="submission" date="2015-03" db="EMBL/GenBank/DDBJ databases">
        <authorList>
            <person name="Murphy D."/>
        </authorList>
    </citation>
    <scope>NUCLEOTIDE SEQUENCE [LARGE SCALE GENOMIC DNA]</scope>
    <source>
        <strain evidence="1 2">KMM 520</strain>
    </source>
</reference>